<evidence type="ECO:0000256" key="4">
    <source>
        <dbReference type="ARBA" id="ARBA00022679"/>
    </source>
</evidence>
<feature type="binding site" evidence="7 8">
    <location>
        <position position="13"/>
    </location>
    <ligand>
        <name>S-adenosyl-L-methionine</name>
        <dbReference type="ChEBI" id="CHEBI:59789"/>
    </ligand>
</feature>
<evidence type="ECO:0000313" key="10">
    <source>
        <dbReference type="EMBL" id="UUD37071.1"/>
    </source>
</evidence>
<comment type="subcellular location">
    <subcellularLocation>
        <location evidence="7">Cytoplasm</location>
    </subcellularLocation>
</comment>
<proteinExistence type="inferred from homology"/>
<dbReference type="Proteomes" id="UP001059576">
    <property type="component" value="Chromosome"/>
</dbReference>
<dbReference type="InterPro" id="IPR011530">
    <property type="entry name" value="rRNA_adenine_dimethylase"/>
</dbReference>
<evidence type="ECO:0000256" key="2">
    <source>
        <dbReference type="ARBA" id="ARBA00022552"/>
    </source>
</evidence>
<dbReference type="InterPro" id="IPR029063">
    <property type="entry name" value="SAM-dependent_MTases_sf"/>
</dbReference>
<keyword evidence="4 7" id="KW-0808">Transferase</keyword>
<feature type="binding site" evidence="7 8">
    <location>
        <position position="85"/>
    </location>
    <ligand>
        <name>S-adenosyl-L-methionine</name>
        <dbReference type="ChEBI" id="CHEBI:59789"/>
    </ligand>
</feature>
<evidence type="ECO:0000256" key="1">
    <source>
        <dbReference type="ARBA" id="ARBA00022490"/>
    </source>
</evidence>
<dbReference type="NCBIfam" id="TIGR00755">
    <property type="entry name" value="ksgA"/>
    <property type="match status" value="1"/>
</dbReference>
<evidence type="ECO:0000256" key="3">
    <source>
        <dbReference type="ARBA" id="ARBA00022603"/>
    </source>
</evidence>
<dbReference type="PANTHER" id="PTHR11727">
    <property type="entry name" value="DIMETHYLADENOSINE TRANSFERASE"/>
    <property type="match status" value="1"/>
</dbReference>
<dbReference type="SMART" id="SM00650">
    <property type="entry name" value="rADc"/>
    <property type="match status" value="1"/>
</dbReference>
<dbReference type="Gene3D" id="3.40.50.150">
    <property type="entry name" value="Vaccinia Virus protein VP39"/>
    <property type="match status" value="1"/>
</dbReference>
<sequence length="255" mass="28984">MTKIVAKKKFGQNFLIDENIKNKIVASANISTDDVVVEIGPGTGAITKMMLPKAKKVISYEVDTQLVELLKTQIKAENFELVEGDFLKQNLPNYKYKVVANIPYNITSDILFKLFKNHKNIDTAIIMMQKDVADRILAKFGSSNYSKLSATTMLFTDVKKLFDVSPSSFSPAPMVTSSVMEFRFKNEVHKNAFAIVKFIALCFQFRRKFLTKNLENTYGKEQVIQLLKELDLPLTCRAQELSLQTFILLFEGLNK</sequence>
<evidence type="ECO:0000313" key="11">
    <source>
        <dbReference type="Proteomes" id="UP001059576"/>
    </source>
</evidence>
<comment type="catalytic activity">
    <reaction evidence="7">
        <text>adenosine(1518)/adenosine(1519) in 16S rRNA + 4 S-adenosyl-L-methionine = N(6)-dimethyladenosine(1518)/N(6)-dimethyladenosine(1519) in 16S rRNA + 4 S-adenosyl-L-homocysteine + 4 H(+)</text>
        <dbReference type="Rhea" id="RHEA:19609"/>
        <dbReference type="Rhea" id="RHEA-COMP:10232"/>
        <dbReference type="Rhea" id="RHEA-COMP:10233"/>
        <dbReference type="ChEBI" id="CHEBI:15378"/>
        <dbReference type="ChEBI" id="CHEBI:57856"/>
        <dbReference type="ChEBI" id="CHEBI:59789"/>
        <dbReference type="ChEBI" id="CHEBI:74411"/>
        <dbReference type="ChEBI" id="CHEBI:74493"/>
        <dbReference type="EC" id="2.1.1.182"/>
    </reaction>
</comment>
<dbReference type="InterPro" id="IPR020598">
    <property type="entry name" value="rRNA_Ade_methylase_Trfase_N"/>
</dbReference>
<feature type="binding site" evidence="7 8">
    <location>
        <position position="101"/>
    </location>
    <ligand>
        <name>S-adenosyl-L-methionine</name>
        <dbReference type="ChEBI" id="CHEBI:59789"/>
    </ligand>
</feature>
<keyword evidence="11" id="KW-1185">Reference proteome</keyword>
<keyword evidence="3 7" id="KW-0489">Methyltransferase</keyword>
<evidence type="ECO:0000256" key="5">
    <source>
        <dbReference type="ARBA" id="ARBA00022691"/>
    </source>
</evidence>
<dbReference type="Gene3D" id="1.10.8.100">
    <property type="entry name" value="Ribosomal RNA adenine dimethylase-like, domain 2"/>
    <property type="match status" value="1"/>
</dbReference>
<dbReference type="InterPro" id="IPR023165">
    <property type="entry name" value="rRNA_Ade_diMease-like_C"/>
</dbReference>
<dbReference type="InterPro" id="IPR020596">
    <property type="entry name" value="rRNA_Ade_Mease_Trfase_CS"/>
</dbReference>
<organism evidence="10 11">
    <name type="scientific">Mycoplasmopsis equigenitalium</name>
    <dbReference type="NCBI Taxonomy" id="114883"/>
    <lineage>
        <taxon>Bacteria</taxon>
        <taxon>Bacillati</taxon>
        <taxon>Mycoplasmatota</taxon>
        <taxon>Mycoplasmoidales</taxon>
        <taxon>Metamycoplasmataceae</taxon>
        <taxon>Mycoplasmopsis</taxon>
    </lineage>
</organism>
<evidence type="ECO:0000256" key="6">
    <source>
        <dbReference type="ARBA" id="ARBA00022884"/>
    </source>
</evidence>
<feature type="binding site" evidence="7 8">
    <location>
        <position position="61"/>
    </location>
    <ligand>
        <name>S-adenosyl-L-methionine</name>
        <dbReference type="ChEBI" id="CHEBI:59789"/>
    </ligand>
</feature>
<comment type="function">
    <text evidence="7">Specifically dimethylates two adjacent adenosines (A1518 and A1519) in the loop of a conserved hairpin near the 3'-end of 16S rRNA in the 30S particle. May play a critical role in biogenesis of 30S subunits.</text>
</comment>
<keyword evidence="2 7" id="KW-0698">rRNA processing</keyword>
<dbReference type="GO" id="GO:0052908">
    <property type="term" value="F:16S rRNA (adenine(1518)-N(6)/adenine(1519)-N(6))-dimethyltransferase activity"/>
    <property type="evidence" value="ECO:0007669"/>
    <property type="project" value="UniProtKB-EC"/>
</dbReference>
<feature type="binding site" evidence="7 8">
    <location>
        <position position="15"/>
    </location>
    <ligand>
        <name>S-adenosyl-L-methionine</name>
        <dbReference type="ChEBI" id="CHEBI:59789"/>
    </ligand>
</feature>
<dbReference type="PROSITE" id="PS51689">
    <property type="entry name" value="SAM_RNA_A_N6_MT"/>
    <property type="match status" value="1"/>
</dbReference>
<feature type="binding site" evidence="7 8">
    <location>
        <position position="40"/>
    </location>
    <ligand>
        <name>S-adenosyl-L-methionine</name>
        <dbReference type="ChEBI" id="CHEBI:59789"/>
    </ligand>
</feature>
<accession>A0ABY5J5B1</accession>
<dbReference type="EC" id="2.1.1.182" evidence="7"/>
<keyword evidence="1 7" id="KW-0963">Cytoplasm</keyword>
<feature type="domain" description="Ribosomal RNA adenine methylase transferase N-terminal" evidence="9">
    <location>
        <begin position="20"/>
        <end position="186"/>
    </location>
</feature>
<dbReference type="SUPFAM" id="SSF53335">
    <property type="entry name" value="S-adenosyl-L-methionine-dependent methyltransferases"/>
    <property type="match status" value="1"/>
</dbReference>
<dbReference type="RefSeq" id="WP_129722360.1">
    <property type="nucleotide sequence ID" value="NZ_CP101808.1"/>
</dbReference>
<name>A0ABY5J5B1_9BACT</name>
<dbReference type="Pfam" id="PF00398">
    <property type="entry name" value="RrnaAD"/>
    <property type="match status" value="1"/>
</dbReference>
<dbReference type="EMBL" id="CP101808">
    <property type="protein sequence ID" value="UUD37071.1"/>
    <property type="molecule type" value="Genomic_DNA"/>
</dbReference>
<comment type="similarity">
    <text evidence="7">Belongs to the class I-like SAM-binding methyltransferase superfamily. rRNA adenine N(6)-methyltransferase family. RsmA subfamily.</text>
</comment>
<evidence type="ECO:0000259" key="9">
    <source>
        <dbReference type="SMART" id="SM00650"/>
    </source>
</evidence>
<evidence type="ECO:0000256" key="8">
    <source>
        <dbReference type="PROSITE-ProRule" id="PRU01026"/>
    </source>
</evidence>
<dbReference type="CDD" id="cd02440">
    <property type="entry name" value="AdoMet_MTases"/>
    <property type="match status" value="1"/>
</dbReference>
<reference evidence="10" key="1">
    <citation type="submission" date="2022-07" db="EMBL/GenBank/DDBJ databases">
        <title>Complete genome of Mycoplasma equigenitalium type strain T37.</title>
        <authorList>
            <person name="Spergser J."/>
        </authorList>
    </citation>
    <scope>NUCLEOTIDE SEQUENCE</scope>
    <source>
        <strain evidence="10">T37</strain>
    </source>
</reference>
<keyword evidence="6 7" id="KW-0694">RNA-binding</keyword>
<keyword evidence="5 7" id="KW-0949">S-adenosyl-L-methionine</keyword>
<gene>
    <name evidence="7 10" type="primary">rsmA</name>
    <name evidence="7" type="synonym">ksgA</name>
    <name evidence="10" type="ORF">NPA09_00635</name>
</gene>
<dbReference type="PROSITE" id="PS01131">
    <property type="entry name" value="RRNA_A_DIMETH"/>
    <property type="match status" value="1"/>
</dbReference>
<protein>
    <recommendedName>
        <fullName evidence="7">Ribosomal RNA small subunit methyltransferase A</fullName>
        <ecNumber evidence="7">2.1.1.182</ecNumber>
    </recommendedName>
    <alternativeName>
        <fullName evidence="7">16S rRNA (adenine(1518)-N(6)/adenine(1519)-N(6))-dimethyltransferase</fullName>
    </alternativeName>
    <alternativeName>
        <fullName evidence="7">16S rRNA dimethyladenosine transferase</fullName>
    </alternativeName>
    <alternativeName>
        <fullName evidence="7">16S rRNA dimethylase</fullName>
    </alternativeName>
    <alternativeName>
        <fullName evidence="7">S-adenosylmethionine-6-N', N'-adenosyl(rRNA) dimethyltransferase</fullName>
    </alternativeName>
</protein>
<evidence type="ECO:0000256" key="7">
    <source>
        <dbReference type="HAMAP-Rule" id="MF_00607"/>
    </source>
</evidence>
<dbReference type="HAMAP" id="MF_00607">
    <property type="entry name" value="16SrRNA_methyltr_A"/>
    <property type="match status" value="1"/>
</dbReference>
<dbReference type="PANTHER" id="PTHR11727:SF7">
    <property type="entry name" value="DIMETHYLADENOSINE TRANSFERASE-RELATED"/>
    <property type="match status" value="1"/>
</dbReference>
<dbReference type="InterPro" id="IPR001737">
    <property type="entry name" value="KsgA/Erm"/>
</dbReference>